<dbReference type="InterPro" id="IPR051159">
    <property type="entry name" value="Hexapeptide_acetyltransf"/>
</dbReference>
<evidence type="ECO:0000256" key="2">
    <source>
        <dbReference type="ARBA" id="ARBA00022737"/>
    </source>
</evidence>
<keyword evidence="1" id="KW-0808">Transferase</keyword>
<dbReference type="PANTHER" id="PTHR23416">
    <property type="entry name" value="SIALIC ACID SYNTHASE-RELATED"/>
    <property type="match status" value="1"/>
</dbReference>
<dbReference type="Proteomes" id="UP000239532">
    <property type="component" value="Unassembled WGS sequence"/>
</dbReference>
<dbReference type="PROSITE" id="PS00101">
    <property type="entry name" value="HEXAPEP_TRANSFERASES"/>
    <property type="match status" value="1"/>
</dbReference>
<dbReference type="InterPro" id="IPR001451">
    <property type="entry name" value="Hexapep"/>
</dbReference>
<proteinExistence type="predicted"/>
<keyword evidence="5" id="KW-1185">Reference proteome</keyword>
<dbReference type="OrthoDB" id="9812571at2"/>
<dbReference type="Pfam" id="PF14602">
    <property type="entry name" value="Hexapep_2"/>
    <property type="match status" value="1"/>
</dbReference>
<dbReference type="AlphaFoldDB" id="A0A2S9WTX8"/>
<dbReference type="RefSeq" id="WP_105982708.1">
    <property type="nucleotide sequence ID" value="NZ_MQUC01000003.1"/>
</dbReference>
<gene>
    <name evidence="4" type="ORF">BST86_07345</name>
</gene>
<dbReference type="SUPFAM" id="SSF51161">
    <property type="entry name" value="Trimeric LpxA-like enzymes"/>
    <property type="match status" value="1"/>
</dbReference>
<sequence>MRKYIRNLYQFYLRDKFKNKAIFDDSIDFCRKTSISLMDGSLRGDVVFGKNVTMHARVITQNKGKIVFEDRVQIGHDSFVGISNNLIIKKGTAISNNVTIVDNNNHPVNPEDRLIVWMSLRSSQLRRWKYSVAAPIVIGENVWIGQNARINKGVSIGDNSIVAANTVVTKDVPSNSIVAGNPGRIVKNDIQNEPRLVC</sequence>
<evidence type="ECO:0008006" key="6">
    <source>
        <dbReference type="Google" id="ProtNLM"/>
    </source>
</evidence>
<evidence type="ECO:0000256" key="1">
    <source>
        <dbReference type="ARBA" id="ARBA00022679"/>
    </source>
</evidence>
<dbReference type="InterPro" id="IPR011004">
    <property type="entry name" value="Trimer_LpxA-like_sf"/>
</dbReference>
<evidence type="ECO:0000256" key="3">
    <source>
        <dbReference type="ARBA" id="ARBA00023315"/>
    </source>
</evidence>
<protein>
    <recommendedName>
        <fullName evidence="6">Acetyltransferase</fullName>
    </recommendedName>
</protein>
<dbReference type="Gene3D" id="2.160.10.10">
    <property type="entry name" value="Hexapeptide repeat proteins"/>
    <property type="match status" value="1"/>
</dbReference>
<dbReference type="CDD" id="cd04647">
    <property type="entry name" value="LbH_MAT_like"/>
    <property type="match status" value="1"/>
</dbReference>
<keyword evidence="2" id="KW-0677">Repeat</keyword>
<evidence type="ECO:0000313" key="4">
    <source>
        <dbReference type="EMBL" id="PRP66925.1"/>
    </source>
</evidence>
<reference evidence="4 5" key="1">
    <citation type="submission" date="2016-11" db="EMBL/GenBank/DDBJ databases">
        <title>Trade-off between light-utilization and light-protection in marine flavobacteria.</title>
        <authorList>
            <person name="Kumagai Y."/>
        </authorList>
    </citation>
    <scope>NUCLEOTIDE SEQUENCE [LARGE SCALE GENOMIC DNA]</scope>
    <source>
        <strain evidence="4 5">JCM 17109</strain>
    </source>
</reference>
<keyword evidence="3" id="KW-0012">Acyltransferase</keyword>
<dbReference type="GO" id="GO:0016746">
    <property type="term" value="F:acyltransferase activity"/>
    <property type="evidence" value="ECO:0007669"/>
    <property type="project" value="UniProtKB-KW"/>
</dbReference>
<dbReference type="InterPro" id="IPR018357">
    <property type="entry name" value="Hexapep_transf_CS"/>
</dbReference>
<evidence type="ECO:0000313" key="5">
    <source>
        <dbReference type="Proteomes" id="UP000239532"/>
    </source>
</evidence>
<organism evidence="4 5">
    <name type="scientific">Nonlabens agnitus</name>
    <dbReference type="NCBI Taxonomy" id="870484"/>
    <lineage>
        <taxon>Bacteria</taxon>
        <taxon>Pseudomonadati</taxon>
        <taxon>Bacteroidota</taxon>
        <taxon>Flavobacteriia</taxon>
        <taxon>Flavobacteriales</taxon>
        <taxon>Flavobacteriaceae</taxon>
        <taxon>Nonlabens</taxon>
    </lineage>
</organism>
<dbReference type="EMBL" id="MQUC01000003">
    <property type="protein sequence ID" value="PRP66925.1"/>
    <property type="molecule type" value="Genomic_DNA"/>
</dbReference>
<comment type="caution">
    <text evidence="4">The sequence shown here is derived from an EMBL/GenBank/DDBJ whole genome shotgun (WGS) entry which is preliminary data.</text>
</comment>
<name>A0A2S9WTX8_9FLAO</name>
<accession>A0A2S9WTX8</accession>